<dbReference type="Proteomes" id="UP000010808">
    <property type="component" value="Chromosome"/>
</dbReference>
<dbReference type="RefSeq" id="WP_015334852.1">
    <property type="nucleotide sequence ID" value="NC_020055.1"/>
</dbReference>
<keyword evidence="1" id="KW-0808">Transferase</keyword>
<name>L0R7P4_9BACT</name>
<dbReference type="Pfam" id="PF04488">
    <property type="entry name" value="Gly_transf_sug"/>
    <property type="match status" value="1"/>
</dbReference>
<gene>
    <name evidence="1" type="ORF">DESAM_10261</name>
</gene>
<accession>L0R7P4</accession>
<dbReference type="HOGENOM" id="CLU_050874_0_0_7"/>
<protein>
    <submittedName>
        <fullName evidence="1">Glycosyltransferase sugar-binding region containing DXD motif</fullName>
    </submittedName>
</protein>
<evidence type="ECO:0000313" key="2">
    <source>
        <dbReference type="Proteomes" id="UP000010808"/>
    </source>
</evidence>
<dbReference type="PANTHER" id="PTHR46830:SF2">
    <property type="entry name" value="ALPHA-1,4-N-ACETYLGLUCOSAMINYLTRANSFERASE"/>
    <property type="match status" value="1"/>
</dbReference>
<dbReference type="SUPFAM" id="SSF53448">
    <property type="entry name" value="Nucleotide-diphospho-sugar transferases"/>
    <property type="match status" value="1"/>
</dbReference>
<dbReference type="InterPro" id="IPR029044">
    <property type="entry name" value="Nucleotide-diphossugar_trans"/>
</dbReference>
<dbReference type="STRING" id="1121451.DESAM_10261"/>
<dbReference type="EMBL" id="FO203522">
    <property type="protein sequence ID" value="CCO22242.1"/>
    <property type="molecule type" value="Genomic_DNA"/>
</dbReference>
<dbReference type="PANTHER" id="PTHR46830">
    <property type="entry name" value="TRANSFERASE, PUTATIVE-RELATED"/>
    <property type="match status" value="1"/>
</dbReference>
<dbReference type="Gene3D" id="3.90.550.20">
    <property type="match status" value="1"/>
</dbReference>
<dbReference type="eggNOG" id="COG3774">
    <property type="taxonomic scope" value="Bacteria"/>
</dbReference>
<dbReference type="OrthoDB" id="9802987at2"/>
<dbReference type="AlphaFoldDB" id="L0R7P4"/>
<keyword evidence="2" id="KW-1185">Reference proteome</keyword>
<dbReference type="InterPro" id="IPR007577">
    <property type="entry name" value="GlycoTrfase_DXD_sugar-bd_CS"/>
</dbReference>
<dbReference type="PATRIC" id="fig|1121451.3.peg.242"/>
<evidence type="ECO:0000313" key="1">
    <source>
        <dbReference type="EMBL" id="CCO22242.1"/>
    </source>
</evidence>
<sequence>MIPNLFHFVFGLKEQTEPLHLVHALAIISCARVNKGAKIFFRYHHEPYGAYWEVVKPLVKLIKVTPPDNIFGIPIKHYAHQADIIRLNALLEIGGVYADMDTIFVNKLPPELFKKPFVMGEQGEMGLCNAFMMSGRQSRFAKRWLDGHASAFKGGKPGTPEWDNHSVFFPGQLAKTIPSDIHIEPQTSFFKHLFTAHGLSGLFEKTDTDLDNVYSIHLWENIAWERHLSKLTPEIVKSTDTTYNCIARRFLDEI</sequence>
<proteinExistence type="predicted"/>
<reference evidence="1 2" key="1">
    <citation type="submission" date="2012-10" db="EMBL/GenBank/DDBJ databases">
        <authorList>
            <person name="Genoscope - CEA"/>
        </authorList>
    </citation>
    <scope>NUCLEOTIDE SEQUENCE [LARGE SCALE GENOMIC DNA]</scope>
    <source>
        <strain evidence="2">AM13 / DSM 14728</strain>
    </source>
</reference>
<dbReference type="GO" id="GO:0016740">
    <property type="term" value="F:transferase activity"/>
    <property type="evidence" value="ECO:0007669"/>
    <property type="project" value="UniProtKB-KW"/>
</dbReference>
<organism evidence="1 2">
    <name type="scientific">Maridesulfovibrio hydrothermalis AM13 = DSM 14728</name>
    <dbReference type="NCBI Taxonomy" id="1121451"/>
    <lineage>
        <taxon>Bacteria</taxon>
        <taxon>Pseudomonadati</taxon>
        <taxon>Thermodesulfobacteriota</taxon>
        <taxon>Desulfovibrionia</taxon>
        <taxon>Desulfovibrionales</taxon>
        <taxon>Desulfovibrionaceae</taxon>
        <taxon>Maridesulfovibrio</taxon>
    </lineage>
</organism>
<dbReference type="KEGG" id="dhy:DESAM_10261"/>